<dbReference type="CDD" id="cd01166">
    <property type="entry name" value="KdgK"/>
    <property type="match status" value="1"/>
</dbReference>
<dbReference type="PANTHER" id="PTHR43085">
    <property type="entry name" value="HEXOKINASE FAMILY MEMBER"/>
    <property type="match status" value="1"/>
</dbReference>
<dbReference type="InterPro" id="IPR011611">
    <property type="entry name" value="PfkB_dom"/>
</dbReference>
<evidence type="ECO:0000313" key="5">
    <source>
        <dbReference type="EMBL" id="WOH36280.1"/>
    </source>
</evidence>
<evidence type="ECO:0000259" key="4">
    <source>
        <dbReference type="Pfam" id="PF00294"/>
    </source>
</evidence>
<dbReference type="PROSITE" id="PS00584">
    <property type="entry name" value="PFKB_KINASES_2"/>
    <property type="match status" value="1"/>
</dbReference>
<dbReference type="Proteomes" id="UP001301442">
    <property type="component" value="Chromosome"/>
</dbReference>
<organism evidence="5 6">
    <name type="scientific">Thalassotalea fonticola</name>
    <dbReference type="NCBI Taxonomy" id="3065649"/>
    <lineage>
        <taxon>Bacteria</taxon>
        <taxon>Pseudomonadati</taxon>
        <taxon>Pseudomonadota</taxon>
        <taxon>Gammaproteobacteria</taxon>
        <taxon>Alteromonadales</taxon>
        <taxon>Colwelliaceae</taxon>
        <taxon>Thalassotalea</taxon>
    </lineage>
</organism>
<dbReference type="PANTHER" id="PTHR43085:SF15">
    <property type="entry name" value="2-DEHYDRO-3-DEOXYGLUCONOKINASE"/>
    <property type="match status" value="1"/>
</dbReference>
<dbReference type="InterPro" id="IPR029056">
    <property type="entry name" value="Ribokinase-like"/>
</dbReference>
<gene>
    <name evidence="5" type="ORF">RI844_12970</name>
</gene>
<comment type="similarity">
    <text evidence="1">Belongs to the carbohydrate kinase PfkB family.</text>
</comment>
<proteinExistence type="inferred from homology"/>
<sequence>MSNFVVMGECMVEFSPMSSGDYRQSFAGDIYNTAVYLKRLNGDDSQVSILTGIGNDSLSEQMLTRFTSEQLNIDLVQTVADRILGAYLINISAEGERSFVYWRETSAAKRTLSFLSEDSRAQLLANTNTFYFSGISLAIIEPEERELFWQLLQDLQSSGVDIVFDSNYRPRLWQSQEDAIEQYEQALKYSNIVFAGVEDFELLNGFNSYQQISLYLSSYEIDELIIKNGAQGVMCLYDNEQDLVAVTPVKQVVDSTSAGDSFNAGYLSARSKGQSVVEAVKLGCKVSGLVIQHKGAIVAAPVFSDFMLNLK</sequence>
<keyword evidence="6" id="KW-1185">Reference proteome</keyword>
<evidence type="ECO:0000313" key="6">
    <source>
        <dbReference type="Proteomes" id="UP001301442"/>
    </source>
</evidence>
<evidence type="ECO:0000256" key="3">
    <source>
        <dbReference type="ARBA" id="ARBA00022777"/>
    </source>
</evidence>
<dbReference type="InterPro" id="IPR002173">
    <property type="entry name" value="Carboh/pur_kinase_PfkB_CS"/>
</dbReference>
<dbReference type="SUPFAM" id="SSF53613">
    <property type="entry name" value="Ribokinase-like"/>
    <property type="match status" value="1"/>
</dbReference>
<feature type="domain" description="Carbohydrate kinase PfkB" evidence="4">
    <location>
        <begin position="2"/>
        <end position="300"/>
    </location>
</feature>
<reference evidence="5 6" key="1">
    <citation type="submission" date="2023-09" db="EMBL/GenBank/DDBJ databases">
        <authorList>
            <person name="Qi X."/>
        </authorList>
    </citation>
    <scope>NUCLEOTIDE SEQUENCE [LARGE SCALE GENOMIC DNA]</scope>
    <source>
        <strain evidence="5 6">S1-1</strain>
    </source>
</reference>
<dbReference type="RefSeq" id="WP_348395094.1">
    <property type="nucleotide sequence ID" value="NZ_CP136600.1"/>
</dbReference>
<dbReference type="EMBL" id="CP136600">
    <property type="protein sequence ID" value="WOH36280.1"/>
    <property type="molecule type" value="Genomic_DNA"/>
</dbReference>
<keyword evidence="3 5" id="KW-0418">Kinase</keyword>
<evidence type="ECO:0000256" key="2">
    <source>
        <dbReference type="ARBA" id="ARBA00022679"/>
    </source>
</evidence>
<dbReference type="Pfam" id="PF00294">
    <property type="entry name" value="PfkB"/>
    <property type="match status" value="1"/>
</dbReference>
<keyword evidence="2" id="KW-0808">Transferase</keyword>
<dbReference type="Gene3D" id="3.40.1190.20">
    <property type="match status" value="1"/>
</dbReference>
<evidence type="ECO:0000256" key="1">
    <source>
        <dbReference type="ARBA" id="ARBA00010688"/>
    </source>
</evidence>
<accession>A0ABZ0GKK7</accession>
<name>A0ABZ0GKK7_9GAMM</name>
<dbReference type="GO" id="GO:0016301">
    <property type="term" value="F:kinase activity"/>
    <property type="evidence" value="ECO:0007669"/>
    <property type="project" value="UniProtKB-KW"/>
</dbReference>
<dbReference type="InterPro" id="IPR050306">
    <property type="entry name" value="PfkB_Carbo_kinase"/>
</dbReference>
<protein>
    <submittedName>
        <fullName evidence="5">Sugar kinase</fullName>
    </submittedName>
</protein>